<dbReference type="Proteomes" id="UP000542695">
    <property type="component" value="Unassembled WGS sequence"/>
</dbReference>
<gene>
    <name evidence="2" type="ORF">HX798_23125</name>
</gene>
<reference evidence="2 3" key="1">
    <citation type="submission" date="2020-04" db="EMBL/GenBank/DDBJ databases">
        <title>Molecular characterization of pseudomonads from Agaricus bisporus reveal novel blotch 2 pathogens in Western Europe.</title>
        <authorList>
            <person name="Taparia T."/>
            <person name="Krijger M."/>
            <person name="Haynes E."/>
            <person name="Elpinstone J.G."/>
            <person name="Noble R."/>
            <person name="Van Der Wolf J."/>
        </authorList>
    </citation>
    <scope>NUCLEOTIDE SEQUENCE [LARGE SCALE GENOMIC DNA]</scope>
    <source>
        <strain evidence="2 3">P7765</strain>
    </source>
</reference>
<feature type="domain" description="N-acetyltransferase" evidence="1">
    <location>
        <begin position="23"/>
        <end position="172"/>
    </location>
</feature>
<dbReference type="InterPro" id="IPR000182">
    <property type="entry name" value="GNAT_dom"/>
</dbReference>
<dbReference type="SUPFAM" id="SSF55729">
    <property type="entry name" value="Acyl-CoA N-acyltransferases (Nat)"/>
    <property type="match status" value="1"/>
</dbReference>
<dbReference type="GO" id="GO:0016747">
    <property type="term" value="F:acyltransferase activity, transferring groups other than amino-acyl groups"/>
    <property type="evidence" value="ECO:0007669"/>
    <property type="project" value="InterPro"/>
</dbReference>
<dbReference type="Pfam" id="PF00583">
    <property type="entry name" value="Acetyltransf_1"/>
    <property type="match status" value="1"/>
</dbReference>
<evidence type="ECO:0000313" key="2">
    <source>
        <dbReference type="EMBL" id="NWC83158.1"/>
    </source>
</evidence>
<dbReference type="InterPro" id="IPR016181">
    <property type="entry name" value="Acyl_CoA_acyltransferase"/>
</dbReference>
<evidence type="ECO:0000313" key="3">
    <source>
        <dbReference type="Proteomes" id="UP000542695"/>
    </source>
</evidence>
<dbReference type="Gene3D" id="3.40.630.30">
    <property type="match status" value="1"/>
</dbReference>
<comment type="caution">
    <text evidence="2">The sequence shown here is derived from an EMBL/GenBank/DDBJ whole genome shotgun (WGS) entry which is preliminary data.</text>
</comment>
<dbReference type="CDD" id="cd04301">
    <property type="entry name" value="NAT_SF"/>
    <property type="match status" value="1"/>
</dbReference>
<proteinExistence type="predicted"/>
<dbReference type="PROSITE" id="PS51186">
    <property type="entry name" value="GNAT"/>
    <property type="match status" value="1"/>
</dbReference>
<protein>
    <submittedName>
        <fullName evidence="2">GNAT family N-acetyltransferase</fullName>
    </submittedName>
</protein>
<evidence type="ECO:0000259" key="1">
    <source>
        <dbReference type="PROSITE" id="PS51186"/>
    </source>
</evidence>
<dbReference type="RefSeq" id="WP_177011053.1">
    <property type="nucleotide sequence ID" value="NZ_JACARV010000080.1"/>
</dbReference>
<dbReference type="AlphaFoldDB" id="A0A7Y7ZF09"/>
<dbReference type="EMBL" id="JACARV010000080">
    <property type="protein sequence ID" value="NWC83158.1"/>
    <property type="molecule type" value="Genomic_DNA"/>
</dbReference>
<organism evidence="2 3">
    <name type="scientific">Pseudomonas putida</name>
    <name type="common">Arthrobacter siderocapsulatus</name>
    <dbReference type="NCBI Taxonomy" id="303"/>
    <lineage>
        <taxon>Bacteria</taxon>
        <taxon>Pseudomonadati</taxon>
        <taxon>Pseudomonadota</taxon>
        <taxon>Gammaproteobacteria</taxon>
        <taxon>Pseudomonadales</taxon>
        <taxon>Pseudomonadaceae</taxon>
        <taxon>Pseudomonas</taxon>
    </lineage>
</organism>
<sequence>MSYTITRVLQFPGSHLARQVVDLAIANLTEISLLAVPPSNLMYEVYQYGIGAEIGEYVEHLGRPGDLKVEMILATDPAGSVIGFLLYLPLHGSPDACGVTYMAVSARHRRQGIARAMVNQMLAHFPHAGLSCTVEKVPYYEALGFRVLERRDNQVHMNTRDYNAAGMMATLNVAPIYESAMVRDIQGKICNKHGIKALASAQKQLARNYARAEVRAEQFVRDHLTSDGATVP</sequence>
<keyword evidence="2" id="KW-0808">Transferase</keyword>
<name>A0A7Y7ZF09_PSEPU</name>
<accession>A0A7Y7ZF09</accession>